<evidence type="ECO:0000256" key="4">
    <source>
        <dbReference type="SAM" id="MobiDB-lite"/>
    </source>
</evidence>
<proteinExistence type="predicted"/>
<keyword evidence="3" id="KW-0206">Cytoskeleton</keyword>
<dbReference type="EMBL" id="CAUYUJ010016616">
    <property type="protein sequence ID" value="CAK0867190.1"/>
    <property type="molecule type" value="Genomic_DNA"/>
</dbReference>
<dbReference type="Gene3D" id="1.20.960.40">
    <property type="match status" value="1"/>
</dbReference>
<dbReference type="InterPro" id="IPR006594">
    <property type="entry name" value="LisH"/>
</dbReference>
<dbReference type="Pfam" id="PF16045">
    <property type="entry name" value="LisH_2"/>
    <property type="match status" value="1"/>
</dbReference>
<reference evidence="5" key="1">
    <citation type="submission" date="2023-10" db="EMBL/GenBank/DDBJ databases">
        <authorList>
            <person name="Chen Y."/>
            <person name="Shah S."/>
            <person name="Dougan E. K."/>
            <person name="Thang M."/>
            <person name="Chan C."/>
        </authorList>
    </citation>
    <scope>NUCLEOTIDE SEQUENCE [LARGE SCALE GENOMIC DNA]</scope>
</reference>
<dbReference type="PROSITE" id="PS50896">
    <property type="entry name" value="LISH"/>
    <property type="match status" value="1"/>
</dbReference>
<evidence type="ECO:0000313" key="6">
    <source>
        <dbReference type="Proteomes" id="UP001189429"/>
    </source>
</evidence>
<comment type="subcellular location">
    <subcellularLocation>
        <location evidence="1">Cytoplasm</location>
        <location evidence="1">Cytoskeleton</location>
    </subcellularLocation>
</comment>
<name>A0ABN9V375_9DINO</name>
<protein>
    <recommendedName>
        <fullName evidence="7">LisH domain-containing protein</fullName>
    </recommendedName>
</protein>
<keyword evidence="6" id="KW-1185">Reference proteome</keyword>
<evidence type="ECO:0000256" key="1">
    <source>
        <dbReference type="ARBA" id="ARBA00004245"/>
    </source>
</evidence>
<sequence length="176" mass="19562">MTATLDELKQALVETLDRRGVLGQVKAKVRAEIFAALDDEHAPRPSLPRENAVINELIREYLEYNGYHHTLSVLLPESGHPEERQECFDRPFLASELQLQEEPPAGHYRCSTPWCAACARGRGRGRRTTSTGPTPARPRRRRCTAPAPPRAREQLGPSAPLTGLQRGPKATSPRPS</sequence>
<dbReference type="Proteomes" id="UP001189429">
    <property type="component" value="Unassembled WGS sequence"/>
</dbReference>
<keyword evidence="2" id="KW-0963">Cytoplasm</keyword>
<feature type="region of interest" description="Disordered" evidence="4">
    <location>
        <begin position="121"/>
        <end position="176"/>
    </location>
</feature>
<dbReference type="PANTHER" id="PTHR15431:SF4">
    <property type="entry name" value="PROTEIN TONNEAU 1B"/>
    <property type="match status" value="1"/>
</dbReference>
<dbReference type="PANTHER" id="PTHR15431">
    <property type="entry name" value="FGFR1 ONCOGENE PARTNER/LISH DOMAIN-CONTAINING PROTEIN"/>
    <property type="match status" value="1"/>
</dbReference>
<gene>
    <name evidence="5" type="ORF">PCOR1329_LOCUS54188</name>
</gene>
<comment type="caution">
    <text evidence="5">The sequence shown here is derived from an EMBL/GenBank/DDBJ whole genome shotgun (WGS) entry which is preliminary data.</text>
</comment>
<evidence type="ECO:0000256" key="3">
    <source>
        <dbReference type="ARBA" id="ARBA00023212"/>
    </source>
</evidence>
<organism evidence="5 6">
    <name type="scientific">Prorocentrum cordatum</name>
    <dbReference type="NCBI Taxonomy" id="2364126"/>
    <lineage>
        <taxon>Eukaryota</taxon>
        <taxon>Sar</taxon>
        <taxon>Alveolata</taxon>
        <taxon>Dinophyceae</taxon>
        <taxon>Prorocentrales</taxon>
        <taxon>Prorocentraceae</taxon>
        <taxon>Prorocentrum</taxon>
    </lineage>
</organism>
<dbReference type="SMART" id="SM00667">
    <property type="entry name" value="LisH"/>
    <property type="match status" value="1"/>
</dbReference>
<evidence type="ECO:0000256" key="2">
    <source>
        <dbReference type="ARBA" id="ARBA00022490"/>
    </source>
</evidence>
<accession>A0ABN9V375</accession>
<evidence type="ECO:0000313" key="5">
    <source>
        <dbReference type="EMBL" id="CAK0867190.1"/>
    </source>
</evidence>
<evidence type="ECO:0008006" key="7">
    <source>
        <dbReference type="Google" id="ProtNLM"/>
    </source>
</evidence>